<gene>
    <name evidence="4" type="ORF">DSW25_12525</name>
</gene>
<dbReference type="Proteomes" id="UP000027734">
    <property type="component" value="Unassembled WGS sequence"/>
</dbReference>
<dbReference type="GO" id="GO:0003677">
    <property type="term" value="F:DNA binding"/>
    <property type="evidence" value="ECO:0007669"/>
    <property type="project" value="UniProtKB-KW"/>
</dbReference>
<evidence type="ECO:0000313" key="4">
    <source>
        <dbReference type="EMBL" id="KEJ89049.1"/>
    </source>
</evidence>
<dbReference type="InterPro" id="IPR009061">
    <property type="entry name" value="DNA-bd_dom_put_sf"/>
</dbReference>
<dbReference type="PROSITE" id="PS00552">
    <property type="entry name" value="HTH_MERR_1"/>
    <property type="match status" value="1"/>
</dbReference>
<keyword evidence="2" id="KW-0175">Coiled coil</keyword>
<evidence type="ECO:0000313" key="5">
    <source>
        <dbReference type="Proteomes" id="UP000027734"/>
    </source>
</evidence>
<sequence length="114" mass="12849">MRIGELAQKSGVSRDTIRFYERNGLITSTVGDSETNSYRNYKDDSLVWLQFFAGAREAGMSVADLRSIVEATAESCDREVARAVIQRKIEELKEREEQIGKVVRFLENALSGSK</sequence>
<evidence type="ECO:0000256" key="1">
    <source>
        <dbReference type="ARBA" id="ARBA00023125"/>
    </source>
</evidence>
<keyword evidence="1" id="KW-0238">DNA-binding</keyword>
<dbReference type="InterPro" id="IPR047057">
    <property type="entry name" value="MerR_fam"/>
</dbReference>
<keyword evidence="5" id="KW-1185">Reference proteome</keyword>
<dbReference type="PANTHER" id="PTHR30204:SF98">
    <property type="entry name" value="HTH-TYPE TRANSCRIPTIONAL REGULATOR ADHR"/>
    <property type="match status" value="1"/>
</dbReference>
<evidence type="ECO:0000259" key="3">
    <source>
        <dbReference type="PROSITE" id="PS50937"/>
    </source>
</evidence>
<dbReference type="InterPro" id="IPR000551">
    <property type="entry name" value="MerR-type_HTH_dom"/>
</dbReference>
<comment type="caution">
    <text evidence="4">The sequence shown here is derived from an EMBL/GenBank/DDBJ whole genome shotgun (WGS) entry which is preliminary data.</text>
</comment>
<dbReference type="PRINTS" id="PR00040">
    <property type="entry name" value="HTHMERR"/>
</dbReference>
<dbReference type="EMBL" id="JAMC01000004">
    <property type="protein sequence ID" value="KEJ89049.1"/>
    <property type="molecule type" value="Genomic_DNA"/>
</dbReference>
<dbReference type="STRING" id="1300350.Z948_1097"/>
<proteinExistence type="predicted"/>
<organism evidence="4 5">
    <name type="scientific">Sulfitobacter donghicola DSW-25 = KCTC 12864 = JCM 14565</name>
    <dbReference type="NCBI Taxonomy" id="1300350"/>
    <lineage>
        <taxon>Bacteria</taxon>
        <taxon>Pseudomonadati</taxon>
        <taxon>Pseudomonadota</taxon>
        <taxon>Alphaproteobacteria</taxon>
        <taxon>Rhodobacterales</taxon>
        <taxon>Roseobacteraceae</taxon>
        <taxon>Sulfitobacter</taxon>
    </lineage>
</organism>
<dbReference type="SMART" id="SM00422">
    <property type="entry name" value="HTH_MERR"/>
    <property type="match status" value="1"/>
</dbReference>
<dbReference type="RefSeq" id="WP_025058535.1">
    <property type="nucleotide sequence ID" value="NZ_JAMC01000004.1"/>
</dbReference>
<dbReference type="PROSITE" id="PS50937">
    <property type="entry name" value="HTH_MERR_2"/>
    <property type="match status" value="1"/>
</dbReference>
<accession>A0A073IH16</accession>
<dbReference type="eggNOG" id="COG0789">
    <property type="taxonomic scope" value="Bacteria"/>
</dbReference>
<feature type="domain" description="HTH merR-type" evidence="3">
    <location>
        <begin position="1"/>
        <end position="71"/>
    </location>
</feature>
<evidence type="ECO:0000256" key="2">
    <source>
        <dbReference type="SAM" id="Coils"/>
    </source>
</evidence>
<dbReference type="PANTHER" id="PTHR30204">
    <property type="entry name" value="REDOX-CYCLING DRUG-SENSING TRANSCRIPTIONAL ACTIVATOR SOXR"/>
    <property type="match status" value="1"/>
</dbReference>
<dbReference type="AlphaFoldDB" id="A0A073IH16"/>
<protein>
    <submittedName>
        <fullName evidence="4">MerR family transcriptional regulator</fullName>
    </submittedName>
</protein>
<name>A0A073IH16_9RHOB</name>
<dbReference type="OrthoDB" id="9802944at2"/>
<feature type="coiled-coil region" evidence="2">
    <location>
        <begin position="78"/>
        <end position="109"/>
    </location>
</feature>
<dbReference type="Pfam" id="PF13411">
    <property type="entry name" value="MerR_1"/>
    <property type="match status" value="1"/>
</dbReference>
<reference evidence="4 5" key="1">
    <citation type="submission" date="2014-01" db="EMBL/GenBank/DDBJ databases">
        <title>Sulfitobacter donghicola JCM 14565 Genome Sequencing.</title>
        <authorList>
            <person name="Lai Q."/>
            <person name="Hong Z."/>
        </authorList>
    </citation>
    <scope>NUCLEOTIDE SEQUENCE [LARGE SCALE GENOMIC DNA]</scope>
    <source>
        <strain evidence="4 5">JCM 14565</strain>
    </source>
</reference>
<dbReference type="Gene3D" id="1.10.1660.10">
    <property type="match status" value="1"/>
</dbReference>
<dbReference type="SUPFAM" id="SSF46955">
    <property type="entry name" value="Putative DNA-binding domain"/>
    <property type="match status" value="1"/>
</dbReference>
<dbReference type="GO" id="GO:0003700">
    <property type="term" value="F:DNA-binding transcription factor activity"/>
    <property type="evidence" value="ECO:0007669"/>
    <property type="project" value="InterPro"/>
</dbReference>